<proteinExistence type="predicted"/>
<protein>
    <submittedName>
        <fullName evidence="1">Uncharacterized protein</fullName>
    </submittedName>
</protein>
<evidence type="ECO:0000313" key="2">
    <source>
        <dbReference type="Proteomes" id="UP001497516"/>
    </source>
</evidence>
<gene>
    <name evidence="1" type="ORF">LTRI10_LOCUS24221</name>
</gene>
<evidence type="ECO:0000313" key="1">
    <source>
        <dbReference type="EMBL" id="CAL1382920.1"/>
    </source>
</evidence>
<accession>A0AAV2EAK5</accession>
<sequence>MWSSPDPLARWESGSFQTCHLGSRRTHGVVQASIIDADSPASHGLHQDQLVLLIRNHSHPAFLRDHLGGTDPLAIIYSKHVPCIHQLHNLCLDHCLQVRSQSPLRLPDWLNLIRILWEQKDGLMPLMSVILHAMARAYFFNKATSLLFCSDVRSELIMTESLFPSRRNSYSK</sequence>
<organism evidence="1 2">
    <name type="scientific">Linum trigynum</name>
    <dbReference type="NCBI Taxonomy" id="586398"/>
    <lineage>
        <taxon>Eukaryota</taxon>
        <taxon>Viridiplantae</taxon>
        <taxon>Streptophyta</taxon>
        <taxon>Embryophyta</taxon>
        <taxon>Tracheophyta</taxon>
        <taxon>Spermatophyta</taxon>
        <taxon>Magnoliopsida</taxon>
        <taxon>eudicotyledons</taxon>
        <taxon>Gunneridae</taxon>
        <taxon>Pentapetalae</taxon>
        <taxon>rosids</taxon>
        <taxon>fabids</taxon>
        <taxon>Malpighiales</taxon>
        <taxon>Linaceae</taxon>
        <taxon>Linum</taxon>
    </lineage>
</organism>
<name>A0AAV2EAK5_9ROSI</name>
<dbReference type="AlphaFoldDB" id="A0AAV2EAK5"/>
<dbReference type="Proteomes" id="UP001497516">
    <property type="component" value="Chromosome 4"/>
</dbReference>
<reference evidence="1 2" key="1">
    <citation type="submission" date="2024-04" db="EMBL/GenBank/DDBJ databases">
        <authorList>
            <person name="Fracassetti M."/>
        </authorList>
    </citation>
    <scope>NUCLEOTIDE SEQUENCE [LARGE SCALE GENOMIC DNA]</scope>
</reference>
<dbReference type="EMBL" id="OZ034817">
    <property type="protein sequence ID" value="CAL1382920.1"/>
    <property type="molecule type" value="Genomic_DNA"/>
</dbReference>
<keyword evidence="2" id="KW-1185">Reference proteome</keyword>